<accession>A0A0G3EPZ0</accession>
<keyword evidence="8" id="KW-1185">Reference proteome</keyword>
<evidence type="ECO:0000256" key="2">
    <source>
        <dbReference type="ARBA" id="ARBA00022516"/>
    </source>
</evidence>
<dbReference type="SMART" id="SM00563">
    <property type="entry name" value="PlsC"/>
    <property type="match status" value="1"/>
</dbReference>
<keyword evidence="3 7" id="KW-0808">Transferase</keyword>
<dbReference type="SUPFAM" id="SSF69593">
    <property type="entry name" value="Glycerol-3-phosphate (1)-acyltransferase"/>
    <property type="match status" value="1"/>
</dbReference>
<dbReference type="EMBL" id="CP011568">
    <property type="protein sequence ID" value="AKJ69025.1"/>
    <property type="molecule type" value="Genomic_DNA"/>
</dbReference>
<dbReference type="Pfam" id="PF01553">
    <property type="entry name" value="Acyltransferase"/>
    <property type="match status" value="1"/>
</dbReference>
<evidence type="ECO:0000256" key="3">
    <source>
        <dbReference type="ARBA" id="ARBA00022679"/>
    </source>
</evidence>
<evidence type="ECO:0000256" key="1">
    <source>
        <dbReference type="ARBA" id="ARBA00005189"/>
    </source>
</evidence>
<evidence type="ECO:0000313" key="7">
    <source>
        <dbReference type="EMBL" id="AKJ69025.1"/>
    </source>
</evidence>
<dbReference type="OrthoDB" id="9806880at2"/>
<protein>
    <submittedName>
        <fullName evidence="7">Glycerol acyltransferase</fullName>
    </submittedName>
</protein>
<evidence type="ECO:0000256" key="4">
    <source>
        <dbReference type="ARBA" id="ARBA00023098"/>
    </source>
</evidence>
<sequence>MLLIKKLRLAAHLLRGLLTCAFIFPRLSVEQKATRARAWSTRLLELCGMRLVVHQQAPLAEGGVMLVCNHISWIDIFAINAWRPVRFVAKAEIRQWPLVGWLSVQMGTIFLQRERRADAKRVMHHLAELLDAGEALTVFPEGTTSDGTTLLPFHANLLHAPASTGKAIQPLCLYYADAADGGQSMAPSYAGDTTLMQSINAILNAPPLTVHLSIGEPLSIPEGAHRREVAALAEAAVAQALCGFQREEGVSEMVAVVETAEVLEPVVSRVYR</sequence>
<dbReference type="PANTHER" id="PTHR10434">
    <property type="entry name" value="1-ACYL-SN-GLYCEROL-3-PHOSPHATE ACYLTRANSFERASE"/>
    <property type="match status" value="1"/>
</dbReference>
<proteinExistence type="predicted"/>
<dbReference type="STRING" id="445709.ABW99_13220"/>
<dbReference type="RefSeq" id="WP_047214922.1">
    <property type="nucleotide sequence ID" value="NZ_CP011568.3"/>
</dbReference>
<comment type="pathway">
    <text evidence="1">Lipid metabolism.</text>
</comment>
<dbReference type="PATRIC" id="fig|445709.3.peg.2801"/>
<keyword evidence="4" id="KW-0443">Lipid metabolism</keyword>
<dbReference type="InterPro" id="IPR002123">
    <property type="entry name" value="Plipid/glycerol_acylTrfase"/>
</dbReference>
<dbReference type="CDD" id="cd07989">
    <property type="entry name" value="LPLAT_AGPAT-like"/>
    <property type="match status" value="1"/>
</dbReference>
<reference evidence="8" key="1">
    <citation type="submission" date="2015-06" db="EMBL/GenBank/DDBJ databases">
        <authorList>
            <person name="Lim Y.L."/>
            <person name="Ee R."/>
            <person name="Yong D."/>
            <person name="How K.Y."/>
            <person name="Yin W.F."/>
            <person name="Chan K.G."/>
        </authorList>
    </citation>
    <scope>NUCLEOTIDE SEQUENCE [LARGE SCALE GENOMIC DNA]</scope>
    <source>
        <strain evidence="8">DSM 25325</strain>
    </source>
</reference>
<organism evidence="7 8">
    <name type="scientific">Pandoraea thiooxydans</name>
    <dbReference type="NCBI Taxonomy" id="445709"/>
    <lineage>
        <taxon>Bacteria</taxon>
        <taxon>Pseudomonadati</taxon>
        <taxon>Pseudomonadota</taxon>
        <taxon>Betaproteobacteria</taxon>
        <taxon>Burkholderiales</taxon>
        <taxon>Burkholderiaceae</taxon>
        <taxon>Pandoraea</taxon>
    </lineage>
</organism>
<keyword evidence="2" id="KW-0444">Lipid biosynthesis</keyword>
<dbReference type="GO" id="GO:0003841">
    <property type="term" value="F:1-acylglycerol-3-phosphate O-acyltransferase activity"/>
    <property type="evidence" value="ECO:0007669"/>
    <property type="project" value="TreeGrafter"/>
</dbReference>
<evidence type="ECO:0000256" key="5">
    <source>
        <dbReference type="ARBA" id="ARBA00023315"/>
    </source>
</evidence>
<name>A0A0G3EPZ0_9BURK</name>
<dbReference type="GO" id="GO:0006654">
    <property type="term" value="P:phosphatidic acid biosynthetic process"/>
    <property type="evidence" value="ECO:0007669"/>
    <property type="project" value="TreeGrafter"/>
</dbReference>
<dbReference type="PANTHER" id="PTHR10434:SF64">
    <property type="entry name" value="1-ACYL-SN-GLYCEROL-3-PHOSPHATE ACYLTRANSFERASE-RELATED"/>
    <property type="match status" value="1"/>
</dbReference>
<feature type="domain" description="Phospholipid/glycerol acyltransferase" evidence="6">
    <location>
        <begin position="64"/>
        <end position="176"/>
    </location>
</feature>
<gene>
    <name evidence="7" type="ORF">ABW99_13220</name>
</gene>
<evidence type="ECO:0000259" key="6">
    <source>
        <dbReference type="SMART" id="SM00563"/>
    </source>
</evidence>
<dbReference type="KEGG" id="ptx:ABW99_13220"/>
<keyword evidence="5 7" id="KW-0012">Acyltransferase</keyword>
<dbReference type="Proteomes" id="UP000036700">
    <property type="component" value="Chromosome"/>
</dbReference>
<dbReference type="AlphaFoldDB" id="A0A0G3EPZ0"/>
<evidence type="ECO:0000313" key="8">
    <source>
        <dbReference type="Proteomes" id="UP000036700"/>
    </source>
</evidence>